<evidence type="ECO:0000313" key="9">
    <source>
        <dbReference type="Proteomes" id="UP000177040"/>
    </source>
</evidence>
<dbReference type="SUPFAM" id="SSF75620">
    <property type="entry name" value="Release factor"/>
    <property type="match status" value="1"/>
</dbReference>
<dbReference type="SMART" id="SM00937">
    <property type="entry name" value="PCRF"/>
    <property type="match status" value="1"/>
</dbReference>
<evidence type="ECO:0000256" key="5">
    <source>
        <dbReference type="NCBIfam" id="TIGR00020"/>
    </source>
</evidence>
<evidence type="ECO:0000256" key="4">
    <source>
        <dbReference type="HAMAP-Rule" id="MF_00094"/>
    </source>
</evidence>
<dbReference type="InterPro" id="IPR004374">
    <property type="entry name" value="PrfB"/>
</dbReference>
<reference evidence="8 9" key="1">
    <citation type="journal article" date="2016" name="Nat. Commun.">
        <title>Thousands of microbial genomes shed light on interconnected biogeochemical processes in an aquifer system.</title>
        <authorList>
            <person name="Anantharaman K."/>
            <person name="Brown C.T."/>
            <person name="Hug L.A."/>
            <person name="Sharon I."/>
            <person name="Castelle C.J."/>
            <person name="Probst A.J."/>
            <person name="Thomas B.C."/>
            <person name="Singh A."/>
            <person name="Wilkins M.J."/>
            <person name="Karaoz U."/>
            <person name="Brodie E.L."/>
            <person name="Williams K.H."/>
            <person name="Hubbard S.S."/>
            <person name="Banfield J.F."/>
        </authorList>
    </citation>
    <scope>NUCLEOTIDE SEQUENCE [LARGE SCALE GENOMIC DNA]</scope>
</reference>
<evidence type="ECO:0000256" key="6">
    <source>
        <dbReference type="SAM" id="Coils"/>
    </source>
</evidence>
<evidence type="ECO:0000256" key="2">
    <source>
        <dbReference type="ARBA" id="ARBA00022481"/>
    </source>
</evidence>
<dbReference type="EMBL" id="MFQH01000003">
    <property type="protein sequence ID" value="OGH78708.1"/>
    <property type="molecule type" value="Genomic_DNA"/>
</dbReference>
<organism evidence="8 9">
    <name type="scientific">Candidatus Magasanikbacteria bacterium RIFCSPLOWO2_01_FULL_40_15</name>
    <dbReference type="NCBI Taxonomy" id="1798686"/>
    <lineage>
        <taxon>Bacteria</taxon>
        <taxon>Candidatus Magasanikiibacteriota</taxon>
    </lineage>
</organism>
<dbReference type="PANTHER" id="PTHR43116">
    <property type="entry name" value="PEPTIDE CHAIN RELEASE FACTOR 2"/>
    <property type="match status" value="1"/>
</dbReference>
<accession>A0A1F6N4N3</accession>
<dbReference type="InterPro" id="IPR000352">
    <property type="entry name" value="Pep_chain_release_fac_I"/>
</dbReference>
<dbReference type="PANTHER" id="PTHR43116:SF3">
    <property type="entry name" value="CLASS I PEPTIDE CHAIN RELEASE FACTOR"/>
    <property type="match status" value="1"/>
</dbReference>
<dbReference type="GO" id="GO:0005737">
    <property type="term" value="C:cytoplasm"/>
    <property type="evidence" value="ECO:0007669"/>
    <property type="project" value="UniProtKB-SubCell"/>
</dbReference>
<dbReference type="InterPro" id="IPR045853">
    <property type="entry name" value="Pep_chain_release_fac_I_sf"/>
</dbReference>
<dbReference type="NCBIfam" id="TIGR00020">
    <property type="entry name" value="prfB"/>
    <property type="match status" value="1"/>
</dbReference>
<dbReference type="Gene3D" id="1.20.58.410">
    <property type="entry name" value="Release factor"/>
    <property type="match status" value="1"/>
</dbReference>
<feature type="domain" description="Peptide chain release factor" evidence="7">
    <location>
        <begin position="76"/>
        <end position="189"/>
    </location>
</feature>
<evidence type="ECO:0000313" key="8">
    <source>
        <dbReference type="EMBL" id="OGH78708.1"/>
    </source>
</evidence>
<dbReference type="Proteomes" id="UP000177040">
    <property type="component" value="Unassembled WGS sequence"/>
</dbReference>
<evidence type="ECO:0000256" key="3">
    <source>
        <dbReference type="ARBA" id="ARBA00022917"/>
    </source>
</evidence>
<keyword evidence="2 4" id="KW-0488">Methylation</keyword>
<dbReference type="HAMAP" id="MF_00094">
    <property type="entry name" value="Rel_fac_2"/>
    <property type="match status" value="1"/>
</dbReference>
<protein>
    <recommendedName>
        <fullName evidence="4 5">Peptide chain release factor 2</fullName>
        <shortName evidence="4">RF-2</shortName>
    </recommendedName>
</protein>
<dbReference type="Pfam" id="PF03462">
    <property type="entry name" value="PCRF"/>
    <property type="match status" value="1"/>
</dbReference>
<comment type="caution">
    <text evidence="8">The sequence shown here is derived from an EMBL/GenBank/DDBJ whole genome shotgun (WGS) entry which is preliminary data.</text>
</comment>
<dbReference type="AlphaFoldDB" id="A0A1F6N4N3"/>
<dbReference type="FunFam" id="3.30.160.20:FF:000004">
    <property type="entry name" value="Peptide chain release factor 1"/>
    <property type="match status" value="1"/>
</dbReference>
<comment type="PTM">
    <text evidence="4">Methylated by PrmC. Methylation increases the termination efficiency of RF2.</text>
</comment>
<dbReference type="Pfam" id="PF00472">
    <property type="entry name" value="RF-1"/>
    <property type="match status" value="1"/>
</dbReference>
<dbReference type="InterPro" id="IPR005139">
    <property type="entry name" value="PCRF"/>
</dbReference>
<feature type="modified residue" description="N5-methylglutamine" evidence="4">
    <location>
        <position position="245"/>
    </location>
</feature>
<comment type="similarity">
    <text evidence="1 4">Belongs to the prokaryotic/mitochondrial release factor family.</text>
</comment>
<feature type="coiled-coil region" evidence="6">
    <location>
        <begin position="274"/>
        <end position="301"/>
    </location>
</feature>
<keyword evidence="3 4" id="KW-0648">Protein biosynthesis</keyword>
<sequence length="361" mass="40691">MIEQLLSLQTKIASTIQLLDIPKHRQEMKELEGIMQASNFWADQEKARNVSQTFEALKNEVTGWDKLASNVSGLLALAEDVAKNPDQDMIAEIAKQFSELTVEFNRREFFILFSGHHDAGNAIVSFHAGSGGTEAQDWTEMLVRMILRFCESHNFAATLLDESRGNEAGIKSATFKIGGRYAYGYLQSEHGTHRLVRISPFDAEKMRHTSFALIEVVPEIAAENIRIDPKELRIDTFMAGGKGGQSVNTTYSAVRIVHIPTGISVQCQNERSQLQNKDSALKILAGKLQKMQEEKEIAERLSLRGELKSPEWGSQIRSYVLHPYHMVKDVRTKYETADTDAVLNGELDQFVESYLRWKVGQ</sequence>
<evidence type="ECO:0000259" key="7">
    <source>
        <dbReference type="SMART" id="SM00937"/>
    </source>
</evidence>
<proteinExistence type="inferred from homology"/>
<gene>
    <name evidence="4" type="primary">prfB</name>
    <name evidence="8" type="ORF">A2983_04380</name>
</gene>
<comment type="subcellular location">
    <subcellularLocation>
        <location evidence="4">Cytoplasm</location>
    </subcellularLocation>
</comment>
<keyword evidence="6" id="KW-0175">Coiled coil</keyword>
<evidence type="ECO:0000256" key="1">
    <source>
        <dbReference type="ARBA" id="ARBA00010835"/>
    </source>
</evidence>
<keyword evidence="4" id="KW-0963">Cytoplasm</keyword>
<comment type="function">
    <text evidence="4">Peptide chain release factor 2 directs the termination of translation in response to the peptide chain termination codons UGA and UAA.</text>
</comment>
<dbReference type="Gene3D" id="3.30.160.20">
    <property type="match status" value="1"/>
</dbReference>
<dbReference type="GO" id="GO:0016149">
    <property type="term" value="F:translation release factor activity, codon specific"/>
    <property type="evidence" value="ECO:0007669"/>
    <property type="project" value="UniProtKB-UniRule"/>
</dbReference>
<dbReference type="Gene3D" id="3.30.70.1660">
    <property type="match status" value="1"/>
</dbReference>
<name>A0A1F6N4N3_9BACT</name>